<gene>
    <name evidence="1" type="ORF">ARMSODRAFT_976177</name>
</gene>
<keyword evidence="2" id="KW-1185">Reference proteome</keyword>
<evidence type="ECO:0000313" key="1">
    <source>
        <dbReference type="EMBL" id="PBK68371.1"/>
    </source>
</evidence>
<accession>A0A2H3BBX0</accession>
<dbReference type="Proteomes" id="UP000218334">
    <property type="component" value="Unassembled WGS sequence"/>
</dbReference>
<proteinExistence type="predicted"/>
<protein>
    <submittedName>
        <fullName evidence="1">Uncharacterized protein</fullName>
    </submittedName>
</protein>
<dbReference type="EMBL" id="KZ293433">
    <property type="protein sequence ID" value="PBK68371.1"/>
    <property type="molecule type" value="Genomic_DNA"/>
</dbReference>
<organism evidence="1 2">
    <name type="scientific">Armillaria solidipes</name>
    <dbReference type="NCBI Taxonomy" id="1076256"/>
    <lineage>
        <taxon>Eukaryota</taxon>
        <taxon>Fungi</taxon>
        <taxon>Dikarya</taxon>
        <taxon>Basidiomycota</taxon>
        <taxon>Agaricomycotina</taxon>
        <taxon>Agaricomycetes</taxon>
        <taxon>Agaricomycetidae</taxon>
        <taxon>Agaricales</taxon>
        <taxon>Marasmiineae</taxon>
        <taxon>Physalacriaceae</taxon>
        <taxon>Armillaria</taxon>
    </lineage>
</organism>
<reference evidence="2" key="1">
    <citation type="journal article" date="2017" name="Nat. Ecol. Evol.">
        <title>Genome expansion and lineage-specific genetic innovations in the forest pathogenic fungi Armillaria.</title>
        <authorList>
            <person name="Sipos G."/>
            <person name="Prasanna A.N."/>
            <person name="Walter M.C."/>
            <person name="O'Connor E."/>
            <person name="Balint B."/>
            <person name="Krizsan K."/>
            <person name="Kiss B."/>
            <person name="Hess J."/>
            <person name="Varga T."/>
            <person name="Slot J."/>
            <person name="Riley R."/>
            <person name="Boka B."/>
            <person name="Rigling D."/>
            <person name="Barry K."/>
            <person name="Lee J."/>
            <person name="Mihaltcheva S."/>
            <person name="LaButti K."/>
            <person name="Lipzen A."/>
            <person name="Waldron R."/>
            <person name="Moloney N.M."/>
            <person name="Sperisen C."/>
            <person name="Kredics L."/>
            <person name="Vagvoelgyi C."/>
            <person name="Patrignani A."/>
            <person name="Fitzpatrick D."/>
            <person name="Nagy I."/>
            <person name="Doyle S."/>
            <person name="Anderson J.B."/>
            <person name="Grigoriev I.V."/>
            <person name="Gueldener U."/>
            <person name="Muensterkoetter M."/>
            <person name="Nagy L.G."/>
        </authorList>
    </citation>
    <scope>NUCLEOTIDE SEQUENCE [LARGE SCALE GENOMIC DNA]</scope>
    <source>
        <strain evidence="2">28-4</strain>
    </source>
</reference>
<sequence>MSRSSSYLLLGVPRQNGSGEPLTVDTLSTCELVSHTTIVQKPIHVPLKGQNAFLQVLVHKLLMPAQRVVDTKRYTRRGPDEGIIHDTIIHMPQDPVVVDTKENGLFKGYHIQHFKVVGSDGRYAIVNSGSFPAFASRHATQISNSSKWTKQ</sequence>
<evidence type="ECO:0000313" key="2">
    <source>
        <dbReference type="Proteomes" id="UP000218334"/>
    </source>
</evidence>
<dbReference type="AlphaFoldDB" id="A0A2H3BBX0"/>
<name>A0A2H3BBX0_9AGAR</name>